<sequence length="116" mass="13062">MLSGIGFIFDWVMVAFWSAGLMFFVGFLGWGVSTLLDQPLARWIVAAVGMVALVCGYGWDVWFQSEPTSWIQHLESRGGHTHEQQIKLIWAAFVGGVAGLLIFNAAESWYSGRWRY</sequence>
<gene>
    <name evidence="3" type="ORF">LMG1861_03765</name>
    <name evidence="2" type="ORF">LMG1873_02890</name>
</gene>
<evidence type="ECO:0000256" key="1">
    <source>
        <dbReference type="SAM" id="Phobius"/>
    </source>
</evidence>
<dbReference type="AlphaFoldDB" id="A0A6S7DJS4"/>
<dbReference type="Proteomes" id="UP000494105">
    <property type="component" value="Unassembled WGS sequence"/>
</dbReference>
<evidence type="ECO:0000313" key="5">
    <source>
        <dbReference type="Proteomes" id="UP000494116"/>
    </source>
</evidence>
<feature type="transmembrane region" description="Helical" evidence="1">
    <location>
        <begin position="6"/>
        <end position="28"/>
    </location>
</feature>
<proteinExistence type="predicted"/>
<keyword evidence="5" id="KW-1185">Reference proteome</keyword>
<evidence type="ECO:0000313" key="2">
    <source>
        <dbReference type="EMBL" id="CAB3705150.1"/>
    </source>
</evidence>
<evidence type="ECO:0008006" key="6">
    <source>
        <dbReference type="Google" id="ProtNLM"/>
    </source>
</evidence>
<reference evidence="4 5" key="1">
    <citation type="submission" date="2020-04" db="EMBL/GenBank/DDBJ databases">
        <authorList>
            <person name="De Canck E."/>
        </authorList>
    </citation>
    <scope>NUCLEOTIDE SEQUENCE [LARGE SCALE GENOMIC DNA]</scope>
    <source>
        <strain evidence="3 4">LMG 1861</strain>
        <strain evidence="2 5">LMG 1873</strain>
    </source>
</reference>
<dbReference type="Proteomes" id="UP000494116">
    <property type="component" value="Unassembled WGS sequence"/>
</dbReference>
<evidence type="ECO:0000313" key="3">
    <source>
        <dbReference type="EMBL" id="CAB3890281.1"/>
    </source>
</evidence>
<feature type="transmembrane region" description="Helical" evidence="1">
    <location>
        <begin position="40"/>
        <end position="59"/>
    </location>
</feature>
<keyword evidence="1" id="KW-1133">Transmembrane helix</keyword>
<dbReference type="RefSeq" id="WP_061302504.1">
    <property type="nucleotide sequence ID" value="NZ_CADIJS010000002.1"/>
</dbReference>
<dbReference type="EMBL" id="CADIJS010000002">
    <property type="protein sequence ID" value="CAB3705150.1"/>
    <property type="molecule type" value="Genomic_DNA"/>
</dbReference>
<organism evidence="3 4">
    <name type="scientific">Achromobacter piechaudii</name>
    <dbReference type="NCBI Taxonomy" id="72556"/>
    <lineage>
        <taxon>Bacteria</taxon>
        <taxon>Pseudomonadati</taxon>
        <taxon>Pseudomonadota</taxon>
        <taxon>Betaproteobacteria</taxon>
        <taxon>Burkholderiales</taxon>
        <taxon>Alcaligenaceae</taxon>
        <taxon>Achromobacter</taxon>
    </lineage>
</organism>
<evidence type="ECO:0000313" key="4">
    <source>
        <dbReference type="Proteomes" id="UP000494105"/>
    </source>
</evidence>
<dbReference type="EMBL" id="CADILD010000002">
    <property type="protein sequence ID" value="CAB3890281.1"/>
    <property type="molecule type" value="Genomic_DNA"/>
</dbReference>
<keyword evidence="1" id="KW-0812">Transmembrane</keyword>
<protein>
    <recommendedName>
        <fullName evidence="6">Transmembrane protein</fullName>
    </recommendedName>
</protein>
<accession>A0A6S7DJS4</accession>
<feature type="transmembrane region" description="Helical" evidence="1">
    <location>
        <begin position="88"/>
        <end position="106"/>
    </location>
</feature>
<keyword evidence="1" id="KW-0472">Membrane</keyword>
<name>A0A6S7DJS4_9BURK</name>